<proteinExistence type="predicted"/>
<keyword evidence="2" id="KW-1185">Reference proteome</keyword>
<evidence type="ECO:0000313" key="2">
    <source>
        <dbReference type="Proteomes" id="UP000217895"/>
    </source>
</evidence>
<accession>A0A1Z4JES9</accession>
<protein>
    <submittedName>
        <fullName evidence="1">Uncharacterized protein</fullName>
    </submittedName>
</protein>
<name>A0A1Z4JES9_LEPBY</name>
<gene>
    <name evidence="1" type="ORF">NIES2135_20820</name>
</gene>
<reference evidence="1 2" key="1">
    <citation type="submission" date="2017-06" db="EMBL/GenBank/DDBJ databases">
        <title>Genome sequencing of cyanobaciteial culture collection at National Institute for Environmental Studies (NIES).</title>
        <authorList>
            <person name="Hirose Y."/>
            <person name="Shimura Y."/>
            <person name="Fujisawa T."/>
            <person name="Nakamura Y."/>
            <person name="Kawachi M."/>
        </authorList>
    </citation>
    <scope>NUCLEOTIDE SEQUENCE [LARGE SCALE GENOMIC DNA]</scope>
    <source>
        <strain evidence="1 2">NIES-2135</strain>
    </source>
</reference>
<dbReference type="AlphaFoldDB" id="A0A1Z4JES9"/>
<organism evidence="1 2">
    <name type="scientific">Leptolyngbya boryana NIES-2135</name>
    <dbReference type="NCBI Taxonomy" id="1973484"/>
    <lineage>
        <taxon>Bacteria</taxon>
        <taxon>Bacillati</taxon>
        <taxon>Cyanobacteriota</taxon>
        <taxon>Cyanophyceae</taxon>
        <taxon>Leptolyngbyales</taxon>
        <taxon>Leptolyngbyaceae</taxon>
        <taxon>Leptolyngbya group</taxon>
        <taxon>Leptolyngbya</taxon>
    </lineage>
</organism>
<dbReference type="EMBL" id="AP018203">
    <property type="protein sequence ID" value="BAY55259.1"/>
    <property type="molecule type" value="Genomic_DNA"/>
</dbReference>
<evidence type="ECO:0000313" key="1">
    <source>
        <dbReference type="EMBL" id="BAY55259.1"/>
    </source>
</evidence>
<dbReference type="Proteomes" id="UP000217895">
    <property type="component" value="Chromosome"/>
</dbReference>
<sequence length="195" mass="22964">MQTIDHLNPSVRQQYLYLLSQYGKQSAENYLQVVSNSKPNIQKLPKPRIDHWYKKRHKHRQAELQEYLDEQWKARLNVVLKPGKWYSYRQISDRLNETEGSHPNPAELRDRVGRLAKIGWLKEIRPGNYKMFSIPKPFEVGDRVIEFFGNRKLQRHGEIIEFREIAQAGGGEAPVVRFDNGAENFSSSEFLVHEF</sequence>